<feature type="domain" description="C2 DOCK-type" evidence="3">
    <location>
        <begin position="7"/>
        <end position="173"/>
    </location>
</feature>
<dbReference type="AlphaFoldDB" id="A0A8C4LB29"/>
<dbReference type="InterPro" id="IPR026791">
    <property type="entry name" value="DOCK"/>
</dbReference>
<dbReference type="InterPro" id="IPR035892">
    <property type="entry name" value="C2_domain_sf"/>
</dbReference>
<dbReference type="CDD" id="cd08696">
    <property type="entry name" value="C2_Dock-C"/>
    <property type="match status" value="1"/>
</dbReference>
<dbReference type="PANTHER" id="PTHR23317">
    <property type="entry name" value="DEDICATOR OF CYTOKINESIS DOCK"/>
    <property type="match status" value="1"/>
</dbReference>
<dbReference type="Gene3D" id="2.60.40.150">
    <property type="entry name" value="C2 domain"/>
    <property type="match status" value="1"/>
</dbReference>
<proteinExistence type="inferred from homology"/>
<evidence type="ECO:0000313" key="4">
    <source>
        <dbReference type="Ensembl" id="ENSEASP00005008162.1"/>
    </source>
</evidence>
<dbReference type="GO" id="GO:0007264">
    <property type="term" value="P:small GTPase-mediated signal transduction"/>
    <property type="evidence" value="ECO:0007669"/>
    <property type="project" value="InterPro"/>
</dbReference>
<evidence type="ECO:0000259" key="3">
    <source>
        <dbReference type="PROSITE" id="PS51650"/>
    </source>
</evidence>
<dbReference type="GO" id="GO:0005085">
    <property type="term" value="F:guanyl-nucleotide exchange factor activity"/>
    <property type="evidence" value="ECO:0007669"/>
    <property type="project" value="InterPro"/>
</dbReference>
<dbReference type="Ensembl" id="ENSEAST00005008902.1">
    <property type="protein sequence ID" value="ENSEASP00005008162.1"/>
    <property type="gene ID" value="ENSEASG00005004769.1"/>
</dbReference>
<dbReference type="PROSITE" id="PS51650">
    <property type="entry name" value="C2_DOCK"/>
    <property type="match status" value="1"/>
</dbReference>
<evidence type="ECO:0000256" key="1">
    <source>
        <dbReference type="PROSITE-ProRule" id="PRU00983"/>
    </source>
</evidence>
<evidence type="ECO:0000256" key="2">
    <source>
        <dbReference type="SAM" id="MobiDB-lite"/>
    </source>
</evidence>
<dbReference type="InterPro" id="IPR037808">
    <property type="entry name" value="C2_Dock-C"/>
</dbReference>
<dbReference type="PANTHER" id="PTHR23317:SF65">
    <property type="entry name" value="DEDICATOR OF CYTOKINESIS PROTEIN 6"/>
    <property type="match status" value="1"/>
</dbReference>
<dbReference type="GO" id="GO:0005829">
    <property type="term" value="C:cytosol"/>
    <property type="evidence" value="ECO:0007669"/>
    <property type="project" value="TreeGrafter"/>
</dbReference>
<gene>
    <name evidence="4" type="primary">DOCK6</name>
</gene>
<dbReference type="Pfam" id="PF14429">
    <property type="entry name" value="DOCK-C2"/>
    <property type="match status" value="1"/>
</dbReference>
<feature type="region of interest" description="Disordered" evidence="2">
    <location>
        <begin position="568"/>
        <end position="587"/>
    </location>
</feature>
<sequence length="908" mass="99290">HCVCVTLNLLFVYPHSLNFSSRQGSVRNLAVRVQYMAGEDPSQALPVIFGKSSCSEFTREAFTPVVYHNKSPEFYEEFKLRLPACVTDNHHLLFTFYHISCQPRPGTALETPVGFTWIPLLQHGRLRTGPFCLPVSVDQPPPSYSVLTPDVALPGMRWVDGHKGVFSVELTAVSSVHPQDPHLDKFFTLVHVLEEGAFPFRLKDAVLSEGTVEQELRASLAALRLASPEPLVAFSHHVLDKLVRLVVRPPIIGGQIVNLGRGAFEAMAHVVSLVHRSLEAAQDARGHCPLLAAYVHYAFRLPGTEPSLPGAPPVTVQSTTLARGPGRPASLYLARSKSISSSNPDLAVAPGSVDDEVSRILASKGIDRSHSWVNSAYAPGGSRAVLRGFGAGSSALCDPCPCPQLLHEELALQWVVSGSTVREAILQHAWFFFQLMVKSMTLHLLLGQRLDTPRKLRFPGRFLDDIAALVGSVGLEVITRVHKDAELAERLNASLAFFLSDLLSLTDRGFVFSLVRAHYKQVATRLLSAPNPVALLTLRMDFTRILCSHEHYVTLNLPCCPLSPPASPSPSISSTTSQSSTFSSQAPDPKVTSMFELSGPFRQQHFLAGLLLTELALALEPEAEGVSLLHKKAISAVHSLLCGHDADPRYTDATVKARVAELYLPLLSLARDTLPRLHDFAGLWAEAGRGRDPGAWDIGGTINPSVAMAIAGGPLKMKMSLLLLSSLPPLRPQASRSGCPLSAESSRTLLVCVLWVLKNAEPALLQRWAADLALPQLGRLLDLLYLCLAAFEYKGKKAFERINSLTFKKSLDMKARLEEAILGTIGARQEMVRRSRGERETSPFGNQENVRWRKSITHWKQTSDRVDKTKDEIEHEALVDGNLATEASLVVLDTLEIIVQVGLDPASP</sequence>
<dbReference type="InterPro" id="IPR027007">
    <property type="entry name" value="C2_DOCK-type_domain"/>
</dbReference>
<feature type="compositionally biased region" description="Low complexity" evidence="2">
    <location>
        <begin position="569"/>
        <end position="587"/>
    </location>
</feature>
<organism evidence="4">
    <name type="scientific">Equus asinus asinus</name>
    <dbReference type="NCBI Taxonomy" id="83772"/>
    <lineage>
        <taxon>Eukaryota</taxon>
        <taxon>Metazoa</taxon>
        <taxon>Chordata</taxon>
        <taxon>Craniata</taxon>
        <taxon>Vertebrata</taxon>
        <taxon>Euteleostomi</taxon>
        <taxon>Mammalia</taxon>
        <taxon>Eutheria</taxon>
        <taxon>Laurasiatheria</taxon>
        <taxon>Perissodactyla</taxon>
        <taxon>Equidae</taxon>
        <taxon>Equus</taxon>
    </lineage>
</organism>
<dbReference type="FunFam" id="2.60.40.150:FF:000022">
    <property type="entry name" value="Dedicator of cytokinesis protein 7"/>
    <property type="match status" value="1"/>
</dbReference>
<accession>A0A8C4LB29</accession>
<comment type="similarity">
    <text evidence="1">Belongs to the DOCK family.</text>
</comment>
<name>A0A8C4LB29_EQUAS</name>
<protein>
    <submittedName>
        <fullName evidence="4">Dedicator of cytokinesis 6</fullName>
    </submittedName>
</protein>
<reference evidence="4" key="1">
    <citation type="submission" date="2023-03" db="UniProtKB">
        <authorList>
            <consortium name="Ensembl"/>
        </authorList>
    </citation>
    <scope>IDENTIFICATION</scope>
</reference>